<gene>
    <name evidence="2" type="ORF">CIAN88_07070</name>
    <name evidence="4" type="ORF">GT664_19200</name>
    <name evidence="3" type="ORF">MKC95_09930</name>
</gene>
<dbReference type="SUPFAM" id="SSF54523">
    <property type="entry name" value="Pili subunits"/>
    <property type="match status" value="1"/>
</dbReference>
<dbReference type="Proteomes" id="UP001203972">
    <property type="component" value="Unassembled WGS sequence"/>
</dbReference>
<dbReference type="EMBL" id="JAKTMA010000015">
    <property type="protein sequence ID" value="MCR0233083.1"/>
    <property type="molecule type" value="Genomic_DNA"/>
</dbReference>
<protein>
    <submittedName>
        <fullName evidence="2 3">Prepilin</fullName>
    </submittedName>
</protein>
<organism evidence="2 5">
    <name type="scientific">Clostridium innocuum</name>
    <dbReference type="NCBI Taxonomy" id="1522"/>
    <lineage>
        <taxon>Bacteria</taxon>
        <taxon>Bacillati</taxon>
        <taxon>Bacillota</taxon>
        <taxon>Clostridia</taxon>
        <taxon>Eubacteriales</taxon>
        <taxon>Clostridiaceae</taxon>
        <taxon>Clostridium</taxon>
    </lineage>
</organism>
<comment type="caution">
    <text evidence="2">The sequence shown here is derived from an EMBL/GenBank/DDBJ whole genome shotgun (WGS) entry which is preliminary data.</text>
</comment>
<dbReference type="InterPro" id="IPR045584">
    <property type="entry name" value="Pilin-like"/>
</dbReference>
<dbReference type="Proteomes" id="UP000604383">
    <property type="component" value="Unassembled WGS sequence"/>
</dbReference>
<name>A0A099IA97_CLOIN</name>
<dbReference type="Pfam" id="PF07963">
    <property type="entry name" value="N_methyl"/>
    <property type="match status" value="1"/>
</dbReference>
<dbReference type="NCBIfam" id="TIGR02532">
    <property type="entry name" value="IV_pilin_GFxxxE"/>
    <property type="match status" value="1"/>
</dbReference>
<evidence type="ECO:0000313" key="2">
    <source>
        <dbReference type="EMBL" id="KGJ53823.1"/>
    </source>
</evidence>
<evidence type="ECO:0000313" key="4">
    <source>
        <dbReference type="EMBL" id="MZH57822.1"/>
    </source>
</evidence>
<evidence type="ECO:0000313" key="5">
    <source>
        <dbReference type="Proteomes" id="UP000030008"/>
    </source>
</evidence>
<proteinExistence type="predicted"/>
<reference evidence="4" key="2">
    <citation type="journal article" date="2019" name="Nat. Med.">
        <title>A library of human gut bacterial isolates paired with longitudinal multiomics data enables mechanistic microbiome research.</title>
        <authorList>
            <person name="Poyet M."/>
            <person name="Groussin M."/>
            <person name="Gibbons S.M."/>
            <person name="Avila-Pacheco J."/>
            <person name="Jiang X."/>
            <person name="Kearney S.M."/>
            <person name="Perrotta A.R."/>
            <person name="Berdy B."/>
            <person name="Zhao S."/>
            <person name="Lieberman T.D."/>
            <person name="Swanson P.K."/>
            <person name="Smith M."/>
            <person name="Roesemann S."/>
            <person name="Alexander J.E."/>
            <person name="Rich S.A."/>
            <person name="Livny J."/>
            <person name="Vlamakis H."/>
            <person name="Clish C."/>
            <person name="Bullock K."/>
            <person name="Deik A."/>
            <person name="Scott J."/>
            <person name="Pierce K.A."/>
            <person name="Xavier R.J."/>
            <person name="Alm E.J."/>
        </authorList>
    </citation>
    <scope>NUCLEOTIDE SEQUENCE</scope>
    <source>
        <strain evidence="4">BIOML-A12</strain>
    </source>
</reference>
<dbReference type="NCBIfam" id="NF040982">
    <property type="entry name" value="ComGD"/>
    <property type="match status" value="1"/>
</dbReference>
<dbReference type="InterPro" id="IPR012902">
    <property type="entry name" value="N_methyl_site"/>
</dbReference>
<sequence length="135" mass="15080">MKSAMDRPPCDSGFTLVEMLLVLLLLSVLLLVTPLLKRQQRILLRMDVQQIREICTKAQAQAIREHKSIPIKIQGSKVYCDREIYSLQSSTSCSSMSFHYTAQGTISKAFTLNCRSASSTVQLVAQLGSGRMDVR</sequence>
<dbReference type="InterPro" id="IPR016785">
    <property type="entry name" value="ComGD"/>
</dbReference>
<accession>A0A099IA97</accession>
<keyword evidence="1" id="KW-0812">Transmembrane</keyword>
<dbReference type="PROSITE" id="PS00409">
    <property type="entry name" value="PROKAR_NTER_METHYL"/>
    <property type="match status" value="1"/>
</dbReference>
<keyword evidence="1" id="KW-1133">Transmembrane helix</keyword>
<dbReference type="AlphaFoldDB" id="A0A099IA97"/>
<reference evidence="2 5" key="1">
    <citation type="submission" date="2014-08" db="EMBL/GenBank/DDBJ databases">
        <title>Clostridium innocuum, an unnegligible vancomycin-resistant pathogen causing extra-intestinal infections.</title>
        <authorList>
            <person name="Feng Y."/>
            <person name="Chiu C.-H."/>
        </authorList>
    </citation>
    <scope>NUCLEOTIDE SEQUENCE [LARGE SCALE GENOMIC DNA]</scope>
    <source>
        <strain evidence="2 5">AN88</strain>
    </source>
</reference>
<evidence type="ECO:0000313" key="3">
    <source>
        <dbReference type="EMBL" id="MCR0233083.1"/>
    </source>
</evidence>
<dbReference type="EMBL" id="JQIF01000032">
    <property type="protein sequence ID" value="KGJ53823.1"/>
    <property type="molecule type" value="Genomic_DNA"/>
</dbReference>
<evidence type="ECO:0000256" key="1">
    <source>
        <dbReference type="SAM" id="Phobius"/>
    </source>
</evidence>
<reference evidence="3" key="3">
    <citation type="journal article" date="2022" name="Clin. Infect. Dis.">
        <title>Association between Clostridium innocuum and antibiotic-associated diarrhea in adults and children: A cross-sectional study and comparative genomics analysis.</title>
        <authorList>
            <person name="Cherny K.E."/>
            <person name="Muscat E.B."/>
            <person name="Balaji A."/>
            <person name="Mukherjee J."/>
            <person name="Ozer E.A."/>
            <person name="Angarone M.P."/>
            <person name="Hauser A.R."/>
            <person name="Sichel J.S."/>
            <person name="Amponsah E."/>
            <person name="Kociolek L.K."/>
        </authorList>
    </citation>
    <scope>NUCLEOTIDE SEQUENCE</scope>
    <source>
        <strain evidence="3">NU1-AC-029v</strain>
    </source>
</reference>
<dbReference type="Proteomes" id="UP000030008">
    <property type="component" value="Unassembled WGS sequence"/>
</dbReference>
<keyword evidence="1" id="KW-0472">Membrane</keyword>
<feature type="transmembrane region" description="Helical" evidence="1">
    <location>
        <begin position="12"/>
        <end position="36"/>
    </location>
</feature>
<dbReference type="RefSeq" id="WP_008817215.1">
    <property type="nucleotide sequence ID" value="NZ_AP025565.1"/>
</dbReference>
<dbReference type="EMBL" id="WWTN01000044">
    <property type="protein sequence ID" value="MZH57822.1"/>
    <property type="molecule type" value="Genomic_DNA"/>
</dbReference>